<feature type="transmembrane region" description="Helical" evidence="1">
    <location>
        <begin position="7"/>
        <end position="27"/>
    </location>
</feature>
<keyword evidence="1" id="KW-0812">Transmembrane</keyword>
<proteinExistence type="predicted"/>
<evidence type="ECO:0000256" key="1">
    <source>
        <dbReference type="SAM" id="Phobius"/>
    </source>
</evidence>
<keyword evidence="1" id="KW-1133">Transmembrane helix</keyword>
<dbReference type="AlphaFoldDB" id="A0AAN7B2C1"/>
<name>A0AAN7B2C1_9PEZI</name>
<evidence type="ECO:0000313" key="2">
    <source>
        <dbReference type="EMBL" id="KAK4208328.1"/>
    </source>
</evidence>
<dbReference type="Proteomes" id="UP001301769">
    <property type="component" value="Unassembled WGS sequence"/>
</dbReference>
<feature type="transmembrane region" description="Helical" evidence="1">
    <location>
        <begin position="229"/>
        <end position="248"/>
    </location>
</feature>
<evidence type="ECO:0000313" key="3">
    <source>
        <dbReference type="Proteomes" id="UP001301769"/>
    </source>
</evidence>
<gene>
    <name evidence="2" type="ORF">QBC37DRAFT_296926</name>
</gene>
<protein>
    <submittedName>
        <fullName evidence="2">Uncharacterized protein</fullName>
    </submittedName>
</protein>
<organism evidence="2 3">
    <name type="scientific">Rhypophila decipiens</name>
    <dbReference type="NCBI Taxonomy" id="261697"/>
    <lineage>
        <taxon>Eukaryota</taxon>
        <taxon>Fungi</taxon>
        <taxon>Dikarya</taxon>
        <taxon>Ascomycota</taxon>
        <taxon>Pezizomycotina</taxon>
        <taxon>Sordariomycetes</taxon>
        <taxon>Sordariomycetidae</taxon>
        <taxon>Sordariales</taxon>
        <taxon>Naviculisporaceae</taxon>
        <taxon>Rhypophila</taxon>
    </lineage>
</organism>
<comment type="caution">
    <text evidence="2">The sequence shown here is derived from an EMBL/GenBank/DDBJ whole genome shotgun (WGS) entry which is preliminary data.</text>
</comment>
<keyword evidence="3" id="KW-1185">Reference proteome</keyword>
<reference evidence="2" key="1">
    <citation type="journal article" date="2023" name="Mol. Phylogenet. Evol.">
        <title>Genome-scale phylogeny and comparative genomics of the fungal order Sordariales.</title>
        <authorList>
            <person name="Hensen N."/>
            <person name="Bonometti L."/>
            <person name="Westerberg I."/>
            <person name="Brannstrom I.O."/>
            <person name="Guillou S."/>
            <person name="Cros-Aarteil S."/>
            <person name="Calhoun S."/>
            <person name="Haridas S."/>
            <person name="Kuo A."/>
            <person name="Mondo S."/>
            <person name="Pangilinan J."/>
            <person name="Riley R."/>
            <person name="LaButti K."/>
            <person name="Andreopoulos B."/>
            <person name="Lipzen A."/>
            <person name="Chen C."/>
            <person name="Yan M."/>
            <person name="Daum C."/>
            <person name="Ng V."/>
            <person name="Clum A."/>
            <person name="Steindorff A."/>
            <person name="Ohm R.A."/>
            <person name="Martin F."/>
            <person name="Silar P."/>
            <person name="Natvig D.O."/>
            <person name="Lalanne C."/>
            <person name="Gautier V."/>
            <person name="Ament-Velasquez S.L."/>
            <person name="Kruys A."/>
            <person name="Hutchinson M.I."/>
            <person name="Powell A.J."/>
            <person name="Barry K."/>
            <person name="Miller A.N."/>
            <person name="Grigoriev I.V."/>
            <person name="Debuchy R."/>
            <person name="Gladieux P."/>
            <person name="Hiltunen Thoren M."/>
            <person name="Johannesson H."/>
        </authorList>
    </citation>
    <scope>NUCLEOTIDE SEQUENCE</scope>
    <source>
        <strain evidence="2">PSN293</strain>
    </source>
</reference>
<accession>A0AAN7B2C1</accession>
<dbReference type="EMBL" id="MU858248">
    <property type="protein sequence ID" value="KAK4208328.1"/>
    <property type="molecule type" value="Genomic_DNA"/>
</dbReference>
<feature type="transmembrane region" description="Helical" evidence="1">
    <location>
        <begin position="110"/>
        <end position="133"/>
    </location>
</feature>
<feature type="transmembrane region" description="Helical" evidence="1">
    <location>
        <begin position="170"/>
        <end position="189"/>
    </location>
</feature>
<feature type="non-terminal residue" evidence="2">
    <location>
        <position position="1"/>
    </location>
</feature>
<reference evidence="2" key="2">
    <citation type="submission" date="2023-05" db="EMBL/GenBank/DDBJ databases">
        <authorList>
            <consortium name="Lawrence Berkeley National Laboratory"/>
            <person name="Steindorff A."/>
            <person name="Hensen N."/>
            <person name="Bonometti L."/>
            <person name="Westerberg I."/>
            <person name="Brannstrom I.O."/>
            <person name="Guillou S."/>
            <person name="Cros-Aarteil S."/>
            <person name="Calhoun S."/>
            <person name="Haridas S."/>
            <person name="Kuo A."/>
            <person name="Mondo S."/>
            <person name="Pangilinan J."/>
            <person name="Riley R."/>
            <person name="Labutti K."/>
            <person name="Andreopoulos B."/>
            <person name="Lipzen A."/>
            <person name="Chen C."/>
            <person name="Yanf M."/>
            <person name="Daum C."/>
            <person name="Ng V."/>
            <person name="Clum A."/>
            <person name="Ohm R."/>
            <person name="Martin F."/>
            <person name="Silar P."/>
            <person name="Natvig D."/>
            <person name="Lalanne C."/>
            <person name="Gautier V."/>
            <person name="Ament-Velasquez S.L."/>
            <person name="Kruys A."/>
            <person name="Hutchinson M.I."/>
            <person name="Powell A.J."/>
            <person name="Barry K."/>
            <person name="Miller A.N."/>
            <person name="Grigoriev I.V."/>
            <person name="Debuchy R."/>
            <person name="Gladieux P."/>
            <person name="Thoren M.H."/>
            <person name="Johannesson H."/>
        </authorList>
    </citation>
    <scope>NUCLEOTIDE SEQUENCE</scope>
    <source>
        <strain evidence="2">PSN293</strain>
    </source>
</reference>
<keyword evidence="1" id="KW-0472">Membrane</keyword>
<feature type="transmembrane region" description="Helical" evidence="1">
    <location>
        <begin position="195"/>
        <end position="217"/>
    </location>
</feature>
<sequence>NCPSPESNLGVFAAVNLAMLLLTPVLGRRTVVAKLSFGVLGKAHSQGWILMGPIMACMHTAANLINVALIRATPGYGSTSIAMLTMLWFTRPRLAWLVIALVVFQSDEAMYLSCAATTLAAEILLQLLTAYVMGSVANHARRQNFYSLSHGRDVLEAVPRGGATGRGDALAMYAGALLWLVVVVVMRYAPAECDPQHAIGMFACWVAQWLFWVGFVKLYTPDAYCPPKLIYLALTWIFMSVFGAPPGASY</sequence>